<dbReference type="Proteomes" id="UP000766570">
    <property type="component" value="Unassembled WGS sequence"/>
</dbReference>
<keyword evidence="2" id="KW-1185">Reference proteome</keyword>
<evidence type="ECO:0000313" key="1">
    <source>
        <dbReference type="EMBL" id="MBP2373301.1"/>
    </source>
</evidence>
<evidence type="ECO:0008006" key="3">
    <source>
        <dbReference type="Google" id="ProtNLM"/>
    </source>
</evidence>
<dbReference type="RefSeq" id="WP_209906501.1">
    <property type="nucleotide sequence ID" value="NZ_BAAAMI010000024.1"/>
</dbReference>
<dbReference type="EMBL" id="JAGIOE010000001">
    <property type="protein sequence ID" value="MBP2373301.1"/>
    <property type="molecule type" value="Genomic_DNA"/>
</dbReference>
<organism evidence="1 2">
    <name type="scientific">Paeniglutamicibacter psychrophenolicus</name>
    <dbReference type="NCBI Taxonomy" id="257454"/>
    <lineage>
        <taxon>Bacteria</taxon>
        <taxon>Bacillati</taxon>
        <taxon>Actinomycetota</taxon>
        <taxon>Actinomycetes</taxon>
        <taxon>Micrococcales</taxon>
        <taxon>Micrococcaceae</taxon>
        <taxon>Paeniglutamicibacter</taxon>
    </lineage>
</organism>
<protein>
    <recommendedName>
        <fullName evidence="3">MarR family transcriptional regulator</fullName>
    </recommendedName>
</protein>
<comment type="caution">
    <text evidence="1">The sequence shown here is derived from an EMBL/GenBank/DDBJ whole genome shotgun (WGS) entry which is preliminary data.</text>
</comment>
<sequence length="328" mass="36406">MDVDVVALLRELDFGIAEGTSERSWLLRSPEGERFLVNLAKPTERITAHILRSYKPHRGSPVRPLYAGRTATAGVIERARAGEIDMLLEEPLQLILHGLVFTAEYADQPVQIQQRSRRMAWVRWAVKRCLLLADDPLRQSEIARLVGTSQQSVSNVCRQLGELVTATPEGTVTREPQALLEHWLKEYPGAGGQQFGWYSLDPIVEQTLKAVQEAQLLDAHPLVSGDVAADRLMPWKLPARGRIYISSPIDLADVGFVPAPLDEATLVTCVPADPTLWRLTELGTFPVYDDVELADPALVYWDVHDSNDIDSIEAAEHLEALITGIPSL</sequence>
<reference evidence="1 2" key="1">
    <citation type="submission" date="2021-03" db="EMBL/GenBank/DDBJ databases">
        <title>Sequencing the genomes of 1000 actinobacteria strains.</title>
        <authorList>
            <person name="Klenk H.-P."/>
        </authorList>
    </citation>
    <scope>NUCLEOTIDE SEQUENCE [LARGE SCALE GENOMIC DNA]</scope>
    <source>
        <strain evidence="1 2">DSM 15454</strain>
    </source>
</reference>
<proteinExistence type="predicted"/>
<evidence type="ECO:0000313" key="2">
    <source>
        <dbReference type="Proteomes" id="UP000766570"/>
    </source>
</evidence>
<gene>
    <name evidence="1" type="ORF">JOF46_001213</name>
</gene>
<accession>A0ABS4WB84</accession>
<name>A0ABS4WB84_9MICC</name>